<dbReference type="EMBL" id="KP211808">
    <property type="protein sequence ID" value="ANV78979.1"/>
    <property type="molecule type" value="Genomic_DNA"/>
</dbReference>
<reference evidence="2" key="2">
    <citation type="journal article" date="2015" name="ISME J.">
        <title>A new class of marine Euryarchaeota group II from the Mediterranean deep chlorophyll maximum.</title>
        <authorList>
            <person name="Martin-Cuadrado A.B."/>
            <person name="Garcia-Heredia I."/>
            <person name="Molto A.G."/>
            <person name="Lopez-Ubeda R."/>
            <person name="Kimes N."/>
            <person name="Lopez-Garcia P."/>
            <person name="Moreira D."/>
            <person name="Rodriguez-Valera F."/>
        </authorList>
    </citation>
    <scope>NUCLEOTIDE SEQUENCE</scope>
</reference>
<name>A0A1B1T9L7_9ARCH</name>
<organism evidence="2">
    <name type="scientific">uncultured Poseidoniia archaeon</name>
    <dbReference type="NCBI Taxonomy" id="1697135"/>
    <lineage>
        <taxon>Archaea</taxon>
        <taxon>Methanobacteriati</taxon>
        <taxon>Thermoplasmatota</taxon>
        <taxon>Candidatus Poseidoniia</taxon>
        <taxon>environmental samples</taxon>
    </lineage>
</organism>
<dbReference type="Gene3D" id="3.30.1330.80">
    <property type="entry name" value="Hypothetical protein, similar to alpha- acetolactate decarboxylase, domain 2"/>
    <property type="match status" value="1"/>
</dbReference>
<sequence length="145" mass="15798">MEYIVSDKDVFVRLDPGEEIHESIRSLSDEGIESAIITSGIGRIHDAEVAYLDAEGVYQKTKYSGPVELLSTQGNLCPGPDGPFTHIHIVMSDDDMNVLGGHLFSATVTVTAEIHLRILADGVKPNMMCRVAGDGAFVKLELRRD</sequence>
<evidence type="ECO:0000259" key="1">
    <source>
        <dbReference type="PROSITE" id="PS51742"/>
    </source>
</evidence>
<keyword evidence="2" id="KW-0238">DNA-binding</keyword>
<dbReference type="Pfam" id="PF03479">
    <property type="entry name" value="PCC"/>
    <property type="match status" value="1"/>
</dbReference>
<dbReference type="PANTHER" id="PTHR34988">
    <property type="entry name" value="PROTEIN, PUTATIVE-RELATED"/>
    <property type="match status" value="1"/>
</dbReference>
<dbReference type="AlphaFoldDB" id="A0A1B1T9L7"/>
<dbReference type="CDD" id="cd11378">
    <property type="entry name" value="DUF296"/>
    <property type="match status" value="1"/>
</dbReference>
<dbReference type="PROSITE" id="PS51742">
    <property type="entry name" value="PPC"/>
    <property type="match status" value="1"/>
</dbReference>
<dbReference type="SUPFAM" id="SSF117856">
    <property type="entry name" value="AF0104/ALDC/Ptd012-like"/>
    <property type="match status" value="1"/>
</dbReference>
<accession>A0A1B1T9L7</accession>
<feature type="domain" description="PPC" evidence="1">
    <location>
        <begin position="4"/>
        <end position="140"/>
    </location>
</feature>
<dbReference type="PANTHER" id="PTHR34988:SF1">
    <property type="entry name" value="DNA-BINDING PROTEIN"/>
    <property type="match status" value="1"/>
</dbReference>
<dbReference type="GO" id="GO:0003677">
    <property type="term" value="F:DNA binding"/>
    <property type="evidence" value="ECO:0007669"/>
    <property type="project" value="UniProtKB-KW"/>
</dbReference>
<reference evidence="2" key="1">
    <citation type="submission" date="2014-11" db="EMBL/GenBank/DDBJ databases">
        <authorList>
            <person name="Zhu J."/>
            <person name="Qi W."/>
            <person name="Song R."/>
        </authorList>
    </citation>
    <scope>NUCLEOTIDE SEQUENCE</scope>
</reference>
<proteinExistence type="predicted"/>
<evidence type="ECO:0000313" key="2">
    <source>
        <dbReference type="EMBL" id="ANV78979.1"/>
    </source>
</evidence>
<dbReference type="InterPro" id="IPR005175">
    <property type="entry name" value="PPC_dom"/>
</dbReference>
<protein>
    <submittedName>
        <fullName evidence="2">Putative DNA-binding protein with PD1-like DNA-binding motif</fullName>
    </submittedName>
</protein>